<accession>A0A7Z0DJE2</accession>
<evidence type="ECO:0000313" key="3">
    <source>
        <dbReference type="Proteomes" id="UP000564496"/>
    </source>
</evidence>
<protein>
    <submittedName>
        <fullName evidence="2">Uncharacterized protein</fullName>
    </submittedName>
</protein>
<feature type="transmembrane region" description="Helical" evidence="1">
    <location>
        <begin position="26"/>
        <end position="45"/>
    </location>
</feature>
<reference evidence="2 3" key="1">
    <citation type="submission" date="2020-07" db="EMBL/GenBank/DDBJ databases">
        <title>Sequencing the genomes of 1000 actinobacteria strains.</title>
        <authorList>
            <person name="Klenk H.-P."/>
        </authorList>
    </citation>
    <scope>NUCLEOTIDE SEQUENCE [LARGE SCALE GENOMIC DNA]</scope>
    <source>
        <strain evidence="2 3">DSM 26487</strain>
    </source>
</reference>
<keyword evidence="1" id="KW-0812">Transmembrane</keyword>
<keyword evidence="1" id="KW-1133">Transmembrane helix</keyword>
<keyword evidence="3" id="KW-1185">Reference proteome</keyword>
<dbReference type="EMBL" id="JACBZR010000001">
    <property type="protein sequence ID" value="NYI76598.1"/>
    <property type="molecule type" value="Genomic_DNA"/>
</dbReference>
<comment type="caution">
    <text evidence="2">The sequence shown here is derived from an EMBL/GenBank/DDBJ whole genome shotgun (WGS) entry which is preliminary data.</text>
</comment>
<evidence type="ECO:0000256" key="1">
    <source>
        <dbReference type="SAM" id="Phobius"/>
    </source>
</evidence>
<feature type="transmembrane region" description="Helical" evidence="1">
    <location>
        <begin position="95"/>
        <end position="114"/>
    </location>
</feature>
<dbReference type="RefSeq" id="WP_179657226.1">
    <property type="nucleotide sequence ID" value="NZ_JACBZR010000001.1"/>
</dbReference>
<name>A0A7Z0DJE2_9ACTN</name>
<organism evidence="2 3">
    <name type="scientific">Nocardioides panzhihuensis</name>
    <dbReference type="NCBI Taxonomy" id="860243"/>
    <lineage>
        <taxon>Bacteria</taxon>
        <taxon>Bacillati</taxon>
        <taxon>Actinomycetota</taxon>
        <taxon>Actinomycetes</taxon>
        <taxon>Propionibacteriales</taxon>
        <taxon>Nocardioidaceae</taxon>
        <taxon>Nocardioides</taxon>
    </lineage>
</organism>
<sequence length="142" mass="15022">MPEAQPAPASPSAGLEADSLRARKRIPWAVIVVIALAAPAATWRIRMAALAACQEPDASLGVWSWGVTFSMVLGAMLLVGLCLLARLAPGRGTQAWLVIMLIVGFVLVALVLSAPDWEPLVIQPGCDGHAPGWWPLWLPGRG</sequence>
<gene>
    <name evidence="2" type="ORF">BJ988_001246</name>
</gene>
<feature type="transmembrane region" description="Helical" evidence="1">
    <location>
        <begin position="65"/>
        <end position="88"/>
    </location>
</feature>
<proteinExistence type="predicted"/>
<dbReference type="AlphaFoldDB" id="A0A7Z0DJE2"/>
<dbReference type="Proteomes" id="UP000564496">
    <property type="component" value="Unassembled WGS sequence"/>
</dbReference>
<evidence type="ECO:0000313" key="2">
    <source>
        <dbReference type="EMBL" id="NYI76598.1"/>
    </source>
</evidence>
<keyword evidence="1" id="KW-0472">Membrane</keyword>